<dbReference type="Gene3D" id="3.30.70.270">
    <property type="match status" value="1"/>
</dbReference>
<dbReference type="Proteomes" id="UP000765509">
    <property type="component" value="Unassembled WGS sequence"/>
</dbReference>
<comment type="caution">
    <text evidence="1">The sequence shown here is derived from an EMBL/GenBank/DDBJ whole genome shotgun (WGS) entry which is preliminary data.</text>
</comment>
<evidence type="ECO:0000313" key="1">
    <source>
        <dbReference type="EMBL" id="MBW0522036.1"/>
    </source>
</evidence>
<dbReference type="Gene3D" id="3.10.10.10">
    <property type="entry name" value="HIV Type 1 Reverse Transcriptase, subunit A, domain 1"/>
    <property type="match status" value="1"/>
</dbReference>
<gene>
    <name evidence="1" type="ORF">O181_061751</name>
</gene>
<dbReference type="PANTHER" id="PTHR24559:SF444">
    <property type="entry name" value="REVERSE TRANSCRIPTASE DOMAIN-CONTAINING PROTEIN"/>
    <property type="match status" value="1"/>
</dbReference>
<protein>
    <submittedName>
        <fullName evidence="1">Uncharacterized protein</fullName>
    </submittedName>
</protein>
<organism evidence="1 2">
    <name type="scientific">Austropuccinia psidii MF-1</name>
    <dbReference type="NCBI Taxonomy" id="1389203"/>
    <lineage>
        <taxon>Eukaryota</taxon>
        <taxon>Fungi</taxon>
        <taxon>Dikarya</taxon>
        <taxon>Basidiomycota</taxon>
        <taxon>Pucciniomycotina</taxon>
        <taxon>Pucciniomycetes</taxon>
        <taxon>Pucciniales</taxon>
        <taxon>Sphaerophragmiaceae</taxon>
        <taxon>Austropuccinia</taxon>
    </lineage>
</organism>
<dbReference type="SUPFAM" id="SSF56672">
    <property type="entry name" value="DNA/RNA polymerases"/>
    <property type="match status" value="1"/>
</dbReference>
<reference evidence="1" key="1">
    <citation type="submission" date="2021-03" db="EMBL/GenBank/DDBJ databases">
        <title>Draft genome sequence of rust myrtle Austropuccinia psidii MF-1, a brazilian biotype.</title>
        <authorList>
            <person name="Quecine M.C."/>
            <person name="Pachon D.M.R."/>
            <person name="Bonatelli M.L."/>
            <person name="Correr F.H."/>
            <person name="Franceschini L.M."/>
            <person name="Leite T.F."/>
            <person name="Margarido G.R.A."/>
            <person name="Almeida C.A."/>
            <person name="Ferrarezi J.A."/>
            <person name="Labate C.A."/>
        </authorList>
    </citation>
    <scope>NUCLEOTIDE SEQUENCE</scope>
    <source>
        <strain evidence="1">MF-1</strain>
    </source>
</reference>
<dbReference type="EMBL" id="AVOT02029265">
    <property type="protein sequence ID" value="MBW0522036.1"/>
    <property type="molecule type" value="Genomic_DNA"/>
</dbReference>
<proteinExistence type="predicted"/>
<name>A0A9Q3ENF1_9BASI</name>
<dbReference type="InterPro" id="IPR043502">
    <property type="entry name" value="DNA/RNA_pol_sf"/>
</dbReference>
<dbReference type="OrthoDB" id="5599163at2759"/>
<keyword evidence="2" id="KW-1185">Reference proteome</keyword>
<sequence length="114" mass="12583">MARERIRTGVYEKSTSSYTSSVFCTAKSNGKLIIVHDSQDINKVTIEDEGLLPHIEEFVDAFSGRACYGLGEIMGGYYERELESSTRPLATFEAPLGRLQLTGLPQGETNYVAV</sequence>
<dbReference type="InterPro" id="IPR043128">
    <property type="entry name" value="Rev_trsase/Diguanyl_cyclase"/>
</dbReference>
<dbReference type="AlphaFoldDB" id="A0A9Q3ENF1"/>
<dbReference type="InterPro" id="IPR053134">
    <property type="entry name" value="RNA-dir_DNA_polymerase"/>
</dbReference>
<dbReference type="PANTHER" id="PTHR24559">
    <property type="entry name" value="TRANSPOSON TY3-I GAG-POL POLYPROTEIN"/>
    <property type="match status" value="1"/>
</dbReference>
<evidence type="ECO:0000313" key="2">
    <source>
        <dbReference type="Proteomes" id="UP000765509"/>
    </source>
</evidence>
<accession>A0A9Q3ENF1</accession>